<feature type="region of interest" description="Disordered" evidence="9">
    <location>
        <begin position="1"/>
        <end position="20"/>
    </location>
</feature>
<comment type="catalytic activity">
    <reaction evidence="1">
        <text>ATP + protein L-histidine = ADP + protein N-phospho-L-histidine.</text>
        <dbReference type="EC" id="2.7.13.3"/>
    </reaction>
</comment>
<feature type="compositionally biased region" description="Pro residues" evidence="9">
    <location>
        <begin position="108"/>
        <end position="130"/>
    </location>
</feature>
<feature type="transmembrane region" description="Helical" evidence="10">
    <location>
        <begin position="504"/>
        <end position="527"/>
    </location>
</feature>
<dbReference type="Pfam" id="PF02518">
    <property type="entry name" value="HATPase_c"/>
    <property type="match status" value="1"/>
</dbReference>
<keyword evidence="10" id="KW-1133">Transmembrane helix</keyword>
<dbReference type="Proteomes" id="UP001501414">
    <property type="component" value="Unassembled WGS sequence"/>
</dbReference>
<dbReference type="SUPFAM" id="SSF55874">
    <property type="entry name" value="ATPase domain of HSP90 chaperone/DNA topoisomerase II/histidine kinase"/>
    <property type="match status" value="1"/>
</dbReference>
<keyword evidence="5" id="KW-0547">Nucleotide-binding</keyword>
<dbReference type="EC" id="2.7.13.3" evidence="2"/>
<evidence type="ECO:0000256" key="3">
    <source>
        <dbReference type="ARBA" id="ARBA00022553"/>
    </source>
</evidence>
<evidence type="ECO:0000256" key="10">
    <source>
        <dbReference type="SAM" id="Phobius"/>
    </source>
</evidence>
<feature type="compositionally biased region" description="Basic and acidic residues" evidence="9">
    <location>
        <begin position="48"/>
        <end position="81"/>
    </location>
</feature>
<evidence type="ECO:0000259" key="13">
    <source>
        <dbReference type="Pfam" id="PF23539"/>
    </source>
</evidence>
<dbReference type="InterPro" id="IPR050482">
    <property type="entry name" value="Sensor_HK_TwoCompSys"/>
</dbReference>
<dbReference type="InterPro" id="IPR011712">
    <property type="entry name" value="Sig_transdc_His_kin_sub3_dim/P"/>
</dbReference>
<feature type="compositionally biased region" description="Low complexity" evidence="9">
    <location>
        <begin position="34"/>
        <end position="47"/>
    </location>
</feature>
<gene>
    <name evidence="14" type="ORF">GCM10009613_28430</name>
</gene>
<proteinExistence type="predicted"/>
<feature type="domain" description="Signal transduction histidine kinase subgroup 3 dimerisation and phosphoacceptor" evidence="12">
    <location>
        <begin position="614"/>
        <end position="680"/>
    </location>
</feature>
<evidence type="ECO:0000256" key="5">
    <source>
        <dbReference type="ARBA" id="ARBA00022741"/>
    </source>
</evidence>
<evidence type="ECO:0000256" key="8">
    <source>
        <dbReference type="ARBA" id="ARBA00023012"/>
    </source>
</evidence>
<dbReference type="InterPro" id="IPR003594">
    <property type="entry name" value="HATPase_dom"/>
</dbReference>
<sequence>MIPSRDGLAGSPRGRVRWRPIRRTLLAVDADRSPVAAPHRAAGPPRGSDARPPRGSDARPPRGSHTEPPRGSHTEPPRGSHTEPPSGRAIPPATGAGAGAGAGAGPPGAGPPGDPAAAPPPGGPGAPPAPAGADPGRSRTTALDAALALALTAVSVASALTEDPSLGHVEPPPDARLVAAALVAGAALAFRRRAPVAVLAVTAAASTTAEWLGWEPDLIAVCMLVALFTVAVHRPPVVSVPCLAAVYAAGAVVWAVQNPPWYDGASLPEHLVVAGAWGVGALVRRWTGEQSKAQLRITTAERTRAEAADRAVTAERLRIARELHEVVSRTLTTITGLAADARSGTTGPGAPAAVLGDIERLGRTALEDLRRMLGALRARPAPPAGPAVPDTSVPTTSVPDTSVPTTSVPDTAVPDTAVPDTAGPDTAGPDTADDRPGPRDRLVDLGIGVIAAVLAVSGALAGSTDAYVYREPGPLLLGLTAAGALALAGRRTCPVPALAVTASATAAVVLLGGNAAELPLCLAVALYSAGAWRGTLPATAALFGVYALLGVLALLRAPYFDHPLALVSVLALTTAWALGRLARRRRHASRLAGRAALAAERQRDDDAERAALAERLRIARELHDVVGHSLSVITVRSGVARFLAGSQPAQAAPALAVIEQVGRSASDDLRDLLSVLAPGGEPAAPGPAPGRAELAALLDRATRGRLDVDAGTDVDGLPGSIRHTLYRLVQEAVTNATVHAPGAAVHVRIGCTGRLLTLRVDNDRGAPAAPRGDGGLGLLGMRERVTIFGGDLRAGRRPDGGFRVHATLPLRTGTGPG</sequence>
<protein>
    <recommendedName>
        <fullName evidence="2">histidine kinase</fullName>
        <ecNumber evidence="2">2.7.13.3</ecNumber>
    </recommendedName>
</protein>
<feature type="region of interest" description="Disordered" evidence="9">
    <location>
        <begin position="26"/>
        <end position="139"/>
    </location>
</feature>
<feature type="compositionally biased region" description="Gly residues" evidence="9">
    <location>
        <begin position="96"/>
        <end position="107"/>
    </location>
</feature>
<keyword evidence="7" id="KW-0067">ATP-binding</keyword>
<dbReference type="PANTHER" id="PTHR24421">
    <property type="entry name" value="NITRATE/NITRITE SENSOR PROTEIN NARX-RELATED"/>
    <property type="match status" value="1"/>
</dbReference>
<dbReference type="PANTHER" id="PTHR24421:SF10">
    <property type="entry name" value="NITRATE_NITRITE SENSOR PROTEIN NARQ"/>
    <property type="match status" value="1"/>
</dbReference>
<keyword evidence="6" id="KW-0418">Kinase</keyword>
<evidence type="ECO:0000256" key="9">
    <source>
        <dbReference type="SAM" id="MobiDB-lite"/>
    </source>
</evidence>
<keyword evidence="15" id="KW-1185">Reference proteome</keyword>
<comment type="caution">
    <text evidence="14">The sequence shown here is derived from an EMBL/GenBank/DDBJ whole genome shotgun (WGS) entry which is preliminary data.</text>
</comment>
<keyword evidence="4" id="KW-0808">Transferase</keyword>
<feature type="domain" description="Histidine kinase/HSP90-like ATPase" evidence="11">
    <location>
        <begin position="724"/>
        <end position="811"/>
    </location>
</feature>
<evidence type="ECO:0000313" key="15">
    <source>
        <dbReference type="Proteomes" id="UP001501414"/>
    </source>
</evidence>
<dbReference type="EMBL" id="BAAAJK010000010">
    <property type="protein sequence ID" value="GAA1389469.1"/>
    <property type="molecule type" value="Genomic_DNA"/>
</dbReference>
<organism evidence="14 15">
    <name type="scientific">Pseudonocardia kongjuensis</name>
    <dbReference type="NCBI Taxonomy" id="102227"/>
    <lineage>
        <taxon>Bacteria</taxon>
        <taxon>Bacillati</taxon>
        <taxon>Actinomycetota</taxon>
        <taxon>Actinomycetes</taxon>
        <taxon>Pseudonocardiales</taxon>
        <taxon>Pseudonocardiaceae</taxon>
        <taxon>Pseudonocardia</taxon>
    </lineage>
</organism>
<keyword evidence="8" id="KW-0902">Two-component regulatory system</keyword>
<dbReference type="InterPro" id="IPR055558">
    <property type="entry name" value="DUF7134"/>
</dbReference>
<accession>A0ABP4IFH7</accession>
<feature type="transmembrane region" description="Helical" evidence="10">
    <location>
        <begin position="563"/>
        <end position="582"/>
    </location>
</feature>
<dbReference type="InterPro" id="IPR036890">
    <property type="entry name" value="HATPase_C_sf"/>
</dbReference>
<evidence type="ECO:0000256" key="7">
    <source>
        <dbReference type="ARBA" id="ARBA00022840"/>
    </source>
</evidence>
<evidence type="ECO:0000256" key="1">
    <source>
        <dbReference type="ARBA" id="ARBA00000085"/>
    </source>
</evidence>
<feature type="transmembrane region" description="Helical" evidence="10">
    <location>
        <begin position="539"/>
        <end position="557"/>
    </location>
</feature>
<evidence type="ECO:0000259" key="12">
    <source>
        <dbReference type="Pfam" id="PF07730"/>
    </source>
</evidence>
<feature type="compositionally biased region" description="Low complexity" evidence="9">
    <location>
        <begin position="387"/>
        <end position="416"/>
    </location>
</feature>
<dbReference type="Pfam" id="PF23539">
    <property type="entry name" value="DUF7134"/>
    <property type="match status" value="1"/>
</dbReference>
<feature type="domain" description="Signal transduction histidine kinase subgroup 3 dimerisation and phosphoacceptor" evidence="12">
    <location>
        <begin position="315"/>
        <end position="378"/>
    </location>
</feature>
<evidence type="ECO:0000313" key="14">
    <source>
        <dbReference type="EMBL" id="GAA1389469.1"/>
    </source>
</evidence>
<feature type="transmembrane region" description="Helical" evidence="10">
    <location>
        <begin position="445"/>
        <end position="469"/>
    </location>
</feature>
<evidence type="ECO:0000259" key="11">
    <source>
        <dbReference type="Pfam" id="PF02518"/>
    </source>
</evidence>
<evidence type="ECO:0000256" key="2">
    <source>
        <dbReference type="ARBA" id="ARBA00012438"/>
    </source>
</evidence>
<evidence type="ECO:0000256" key="6">
    <source>
        <dbReference type="ARBA" id="ARBA00022777"/>
    </source>
</evidence>
<keyword evidence="3" id="KW-0597">Phosphoprotein</keyword>
<feature type="domain" description="DUF7134" evidence="13">
    <location>
        <begin position="137"/>
        <end position="284"/>
    </location>
</feature>
<dbReference type="Gene3D" id="1.20.5.1930">
    <property type="match status" value="2"/>
</dbReference>
<keyword evidence="10" id="KW-0472">Membrane</keyword>
<reference evidence="15" key="1">
    <citation type="journal article" date="2019" name="Int. J. Syst. Evol. Microbiol.">
        <title>The Global Catalogue of Microorganisms (GCM) 10K type strain sequencing project: providing services to taxonomists for standard genome sequencing and annotation.</title>
        <authorList>
            <consortium name="The Broad Institute Genomics Platform"/>
            <consortium name="The Broad Institute Genome Sequencing Center for Infectious Disease"/>
            <person name="Wu L."/>
            <person name="Ma J."/>
        </authorList>
    </citation>
    <scope>NUCLEOTIDE SEQUENCE [LARGE SCALE GENOMIC DNA]</scope>
    <source>
        <strain evidence="15">JCM 11896</strain>
    </source>
</reference>
<evidence type="ECO:0000256" key="4">
    <source>
        <dbReference type="ARBA" id="ARBA00022679"/>
    </source>
</evidence>
<dbReference type="Pfam" id="PF07730">
    <property type="entry name" value="HisKA_3"/>
    <property type="match status" value="2"/>
</dbReference>
<keyword evidence="10" id="KW-0812">Transmembrane</keyword>
<dbReference type="Gene3D" id="3.30.565.10">
    <property type="entry name" value="Histidine kinase-like ATPase, C-terminal domain"/>
    <property type="match status" value="1"/>
</dbReference>
<feature type="region of interest" description="Disordered" evidence="9">
    <location>
        <begin position="378"/>
        <end position="439"/>
    </location>
</feature>
<name>A0ABP4IFH7_9PSEU</name>
<dbReference type="CDD" id="cd16917">
    <property type="entry name" value="HATPase_UhpB-NarQ-NarX-like"/>
    <property type="match status" value="1"/>
</dbReference>